<name>A0A330LIQ9_9GAMM</name>
<keyword evidence="1" id="KW-0472">Membrane</keyword>
<gene>
    <name evidence="2" type="ORF">MORIYA_0529</name>
</gene>
<dbReference type="InterPro" id="IPR027417">
    <property type="entry name" value="P-loop_NTPase"/>
</dbReference>
<dbReference type="PANTHER" id="PTHR13308">
    <property type="entry name" value="NEDD4-BINDING PROTEIN 2-LIKE 1"/>
    <property type="match status" value="1"/>
</dbReference>
<keyword evidence="3" id="KW-1185">Reference proteome</keyword>
<proteinExistence type="predicted"/>
<dbReference type="AlphaFoldDB" id="A0A330LIQ9"/>
<keyword evidence="1" id="KW-0812">Transmembrane</keyword>
<evidence type="ECO:0000313" key="3">
    <source>
        <dbReference type="Proteomes" id="UP000250163"/>
    </source>
</evidence>
<dbReference type="EMBL" id="LS483250">
    <property type="protein sequence ID" value="SQD77007.1"/>
    <property type="molecule type" value="Genomic_DNA"/>
</dbReference>
<dbReference type="InterPro" id="IPR026302">
    <property type="entry name" value="NEDD4-bd_p2"/>
</dbReference>
<evidence type="ECO:0008006" key="4">
    <source>
        <dbReference type="Google" id="ProtNLM"/>
    </source>
</evidence>
<sequence>MQKMKPYTYTLHTLHVVITAFMPVSLPILSLQSDFPCLLIIRGIPGSGKSTLAQHYMQSIPDAVHCEADHYFINKQGQYCYDGRKIKRAHEFCQQNMRNALSQGKSVIVSNTSIRLWELTALLDIAASYDITPHIIHCRGQFTSMHNVPADIVARMALSYEAHPDETCYKPSFLSYNCNKTEI</sequence>
<dbReference type="SUPFAM" id="SSF52540">
    <property type="entry name" value="P-loop containing nucleoside triphosphate hydrolases"/>
    <property type="match status" value="1"/>
</dbReference>
<reference evidence="3" key="1">
    <citation type="submission" date="2018-05" db="EMBL/GenBank/DDBJ databases">
        <authorList>
            <person name="Cea G.-C."/>
            <person name="William W."/>
        </authorList>
    </citation>
    <scope>NUCLEOTIDE SEQUENCE [LARGE SCALE GENOMIC DNA]</scope>
    <source>
        <strain evidence="3">DB21MT 5</strain>
    </source>
</reference>
<keyword evidence="1" id="KW-1133">Transmembrane helix</keyword>
<dbReference type="PANTHER" id="PTHR13308:SF40">
    <property type="entry name" value="NEDD4-BINDING PROTEIN 2-LIKE 1"/>
    <property type="match status" value="1"/>
</dbReference>
<feature type="transmembrane region" description="Helical" evidence="1">
    <location>
        <begin position="7"/>
        <end position="29"/>
    </location>
</feature>
<evidence type="ECO:0000313" key="2">
    <source>
        <dbReference type="EMBL" id="SQD77007.1"/>
    </source>
</evidence>
<organism evidence="2 3">
    <name type="scientific">Moritella yayanosii</name>
    <dbReference type="NCBI Taxonomy" id="69539"/>
    <lineage>
        <taxon>Bacteria</taxon>
        <taxon>Pseudomonadati</taxon>
        <taxon>Pseudomonadota</taxon>
        <taxon>Gammaproteobacteria</taxon>
        <taxon>Alteromonadales</taxon>
        <taxon>Moritellaceae</taxon>
        <taxon>Moritella</taxon>
    </lineage>
</organism>
<dbReference type="RefSeq" id="WP_232011480.1">
    <property type="nucleotide sequence ID" value="NZ_LS483250.1"/>
</dbReference>
<accession>A0A330LIQ9</accession>
<protein>
    <recommendedName>
        <fullName evidence="4">ATP-binding protein</fullName>
    </recommendedName>
</protein>
<evidence type="ECO:0000256" key="1">
    <source>
        <dbReference type="SAM" id="Phobius"/>
    </source>
</evidence>
<dbReference type="KEGG" id="mya:MORIYA_0529"/>
<dbReference type="Proteomes" id="UP000250163">
    <property type="component" value="Chromosome MORIYA"/>
</dbReference>
<dbReference type="Pfam" id="PF13671">
    <property type="entry name" value="AAA_33"/>
    <property type="match status" value="1"/>
</dbReference>
<dbReference type="Gene3D" id="3.40.50.300">
    <property type="entry name" value="P-loop containing nucleotide triphosphate hydrolases"/>
    <property type="match status" value="1"/>
</dbReference>